<feature type="repeat" description="ANK" evidence="3">
    <location>
        <begin position="812"/>
        <end position="844"/>
    </location>
</feature>
<dbReference type="Gene3D" id="1.25.40.20">
    <property type="entry name" value="Ankyrin repeat-containing domain"/>
    <property type="match status" value="9"/>
</dbReference>
<accession>A0A0F7VCL8</accession>
<keyword evidence="1" id="KW-0677">Repeat</keyword>
<dbReference type="Pfam" id="PF12796">
    <property type="entry name" value="Ank_2"/>
    <property type="match status" value="4"/>
</dbReference>
<dbReference type="STRING" id="104259.A0A0F7VCL8"/>
<dbReference type="PRINTS" id="PR01415">
    <property type="entry name" value="ANKYRIN"/>
</dbReference>
<dbReference type="InterPro" id="IPR054471">
    <property type="entry name" value="GPIID_WHD"/>
</dbReference>
<feature type="repeat" description="ANK" evidence="3">
    <location>
        <begin position="752"/>
        <end position="784"/>
    </location>
</feature>
<dbReference type="AlphaFoldDB" id="A0A0F7VCL8"/>
<organism evidence="7 8">
    <name type="scientific">Penicillium brasilianum</name>
    <dbReference type="NCBI Taxonomy" id="104259"/>
    <lineage>
        <taxon>Eukaryota</taxon>
        <taxon>Fungi</taxon>
        <taxon>Dikarya</taxon>
        <taxon>Ascomycota</taxon>
        <taxon>Pezizomycotina</taxon>
        <taxon>Eurotiomycetes</taxon>
        <taxon>Eurotiomycetidae</taxon>
        <taxon>Eurotiales</taxon>
        <taxon>Aspergillaceae</taxon>
        <taxon>Penicillium</taxon>
    </lineage>
</organism>
<name>A0A0F7VCL8_PENBI</name>
<feature type="repeat" description="ANK" evidence="3">
    <location>
        <begin position="872"/>
        <end position="904"/>
    </location>
</feature>
<dbReference type="OrthoDB" id="20872at2759"/>
<evidence type="ECO:0000256" key="1">
    <source>
        <dbReference type="ARBA" id="ARBA00022737"/>
    </source>
</evidence>
<feature type="repeat" description="ANK" evidence="3">
    <location>
        <begin position="842"/>
        <end position="874"/>
    </location>
</feature>
<evidence type="ECO:0000256" key="2">
    <source>
        <dbReference type="ARBA" id="ARBA00023043"/>
    </source>
</evidence>
<dbReference type="SUPFAM" id="SSF52540">
    <property type="entry name" value="P-loop containing nucleoside triphosphate hydrolases"/>
    <property type="match status" value="1"/>
</dbReference>
<dbReference type="Proteomes" id="UP000042958">
    <property type="component" value="Unassembled WGS sequence"/>
</dbReference>
<dbReference type="Pfam" id="PF22939">
    <property type="entry name" value="WHD_GPIID"/>
    <property type="match status" value="1"/>
</dbReference>
<feature type="repeat" description="ANK" evidence="3">
    <location>
        <begin position="932"/>
        <end position="964"/>
    </location>
</feature>
<feature type="repeat" description="ANK" evidence="3">
    <location>
        <begin position="902"/>
        <end position="934"/>
    </location>
</feature>
<dbReference type="SUPFAM" id="SSF48403">
    <property type="entry name" value="Ankyrin repeat"/>
    <property type="match status" value="2"/>
</dbReference>
<keyword evidence="8" id="KW-1185">Reference proteome</keyword>
<proteinExistence type="predicted"/>
<feature type="repeat" description="ANK" evidence="3">
    <location>
        <begin position="1118"/>
        <end position="1144"/>
    </location>
</feature>
<dbReference type="PROSITE" id="PS50088">
    <property type="entry name" value="ANK_REPEAT"/>
    <property type="match status" value="18"/>
</dbReference>
<dbReference type="Pfam" id="PF00023">
    <property type="entry name" value="Ank"/>
    <property type="match status" value="2"/>
</dbReference>
<evidence type="ECO:0000313" key="7">
    <source>
        <dbReference type="EMBL" id="CEO59719.1"/>
    </source>
</evidence>
<dbReference type="Pfam" id="PF13637">
    <property type="entry name" value="Ank_4"/>
    <property type="match status" value="1"/>
</dbReference>
<evidence type="ECO:0000256" key="3">
    <source>
        <dbReference type="PROSITE-ProRule" id="PRU00023"/>
    </source>
</evidence>
<evidence type="ECO:0000256" key="4">
    <source>
        <dbReference type="SAM" id="MobiDB-lite"/>
    </source>
</evidence>
<evidence type="ECO:0000259" key="6">
    <source>
        <dbReference type="Pfam" id="PF24883"/>
    </source>
</evidence>
<feature type="repeat" description="ANK" evidence="3">
    <location>
        <begin position="722"/>
        <end position="754"/>
    </location>
</feature>
<dbReference type="InterPro" id="IPR056884">
    <property type="entry name" value="NPHP3-like_N"/>
</dbReference>
<feature type="region of interest" description="Disordered" evidence="4">
    <location>
        <begin position="1"/>
        <end position="21"/>
    </location>
</feature>
<dbReference type="InterPro" id="IPR036770">
    <property type="entry name" value="Ankyrin_rpt-contain_sf"/>
</dbReference>
<feature type="domain" description="GPI inositol-deacylase winged helix" evidence="5">
    <location>
        <begin position="363"/>
        <end position="433"/>
    </location>
</feature>
<dbReference type="SMART" id="SM00248">
    <property type="entry name" value="ANK"/>
    <property type="match status" value="18"/>
</dbReference>
<reference evidence="8" key="1">
    <citation type="journal article" date="2015" name="Genome Announc.">
        <title>Draft genome sequence of the fungus Penicillium brasilianum MG11.</title>
        <authorList>
            <person name="Horn F."/>
            <person name="Linde J."/>
            <person name="Mattern D.J."/>
            <person name="Walther G."/>
            <person name="Guthke R."/>
            <person name="Brakhage A.A."/>
            <person name="Valiante V."/>
        </authorList>
    </citation>
    <scope>NUCLEOTIDE SEQUENCE [LARGE SCALE GENOMIC DNA]</scope>
    <source>
        <strain evidence="8">MG11</strain>
    </source>
</reference>
<keyword evidence="2 3" id="KW-0040">ANK repeat</keyword>
<feature type="domain" description="Nephrocystin 3-like N-terminal" evidence="6">
    <location>
        <begin position="75"/>
        <end position="247"/>
    </location>
</feature>
<sequence>MASDESPTPSGHRFNNISVSGGKAHLGDAHYHYTSEDPSKELEKKIDACRNELLLTDPLIDLETLKSSKGERTQGTCEWIRDNGSYKHWLHGDSQCLWICGGPGKGKTMLSIFLTEELERHTKEMESTETLYYFCSHQDKKRNSAVTVLRSLVYQLLTKRRDLFTSVSSYFESPEKTRMTLSSPDFLWVILRTLVQSKPGLIFCVLDGLDECDDASLRLLTTKFHKYFSSGHSIQSHRGLKLAIVSRRISGLAAFPQVKLDPDNDEHVSHDIQQFITASIQKLEKIPDFNKIRQKVETTLLERAQGTFLWVGFVVAELSKKQTRTGIEESLEDLPPGLDAIYSRMLLQAKRSWEAESTQPPVIREILCWVTMAVRPLKLQELTAAIAFSTVISDEQTIRDQITLCEPILKVQDLLVRLVHQSASDYFLREKLDDNRILEGYRVKAAEAHAEIARTCMDYIEKSNLCHKTLDIEDASVLQKSPLLNYAVLHWPEHAKCPSTHAERDYHLSRPLFQETSLVRINWWCAYRAVNQYGPLFKLISTQKSDDLPLLGLACYFGIDQLARNLLMEAWHIRFRKQLRKAGHLQFWNLQFRIFSGVRADMALTLAAGGGHMTIVQLLLTKGADINAENLWGGTVLIEAAEGGHEAIVQLLIAKGADVNATGGKALAKAAERGHEAIVQLLIAKGADVNATGGKALAKAAERGHEAIVQLLIAKGADVNATGGKALAKAAERGHEAIVQLLIAKGADVNATGGKALAKAAERGHEAIVQLLIAKGADVNATGGKALAKAAERGHEAIVQLLIAKGADVNATGGKALAKAAERGHEAIVQLLIAKGADVNATGGKALAKAAERGHEAIVQLLIAKGADVNATGGKALAKAAERGHEAIVQLLIAKGADVNATGGKALAKAAERGHEAIVQLLIAKGADVNATGGKALAKAAERGHEAIVQLLIAKGADVNATGGKALAKAAERGHEAIVQLLIAKGADINAGGGEALAGATLGGHEPIMQMLIAKGADINAGGGEVLAKAAFMGHEAIVQLLIANGADVNAKDMWGGTALKVAAGGGYKNIVQLLLSNGVNINARGGEALVMAASMGHEAIVQLLIANGADVNAGGLSGRTALRLATEKGHQTIVQLLESAGAC</sequence>
<evidence type="ECO:0000259" key="5">
    <source>
        <dbReference type="Pfam" id="PF22939"/>
    </source>
</evidence>
<dbReference type="EMBL" id="CDHK01000004">
    <property type="protein sequence ID" value="CEO59719.1"/>
    <property type="molecule type" value="Genomic_DNA"/>
</dbReference>
<gene>
    <name evidence="7" type="ORF">PMG11_04384</name>
</gene>
<feature type="repeat" description="ANK" evidence="3">
    <location>
        <begin position="1055"/>
        <end position="1087"/>
    </location>
</feature>
<dbReference type="PANTHER" id="PTHR24166:SF48">
    <property type="entry name" value="PROTEIN VAPYRIN"/>
    <property type="match status" value="1"/>
</dbReference>
<feature type="repeat" description="ANK" evidence="3">
    <location>
        <begin position="599"/>
        <end position="631"/>
    </location>
</feature>
<feature type="repeat" description="ANK" evidence="3">
    <location>
        <begin position="632"/>
        <end position="664"/>
    </location>
</feature>
<evidence type="ECO:0000313" key="8">
    <source>
        <dbReference type="Proteomes" id="UP000042958"/>
    </source>
</evidence>
<feature type="repeat" description="ANK" evidence="3">
    <location>
        <begin position="1022"/>
        <end position="1054"/>
    </location>
</feature>
<feature type="repeat" description="ANK" evidence="3">
    <location>
        <begin position="662"/>
        <end position="694"/>
    </location>
</feature>
<feature type="repeat" description="ANK" evidence="3">
    <location>
        <begin position="992"/>
        <end position="1024"/>
    </location>
</feature>
<dbReference type="InterPro" id="IPR002110">
    <property type="entry name" value="Ankyrin_rpt"/>
</dbReference>
<dbReference type="PROSITE" id="PS50297">
    <property type="entry name" value="ANK_REP_REGION"/>
    <property type="match status" value="17"/>
</dbReference>
<dbReference type="Pfam" id="PF24883">
    <property type="entry name" value="NPHP3_N"/>
    <property type="match status" value="1"/>
</dbReference>
<dbReference type="PANTHER" id="PTHR24166">
    <property type="entry name" value="ROLLING PEBBLES, ISOFORM B"/>
    <property type="match status" value="1"/>
</dbReference>
<feature type="repeat" description="ANK" evidence="3">
    <location>
        <begin position="692"/>
        <end position="724"/>
    </location>
</feature>
<feature type="repeat" description="ANK" evidence="3">
    <location>
        <begin position="1085"/>
        <end position="1117"/>
    </location>
</feature>
<feature type="repeat" description="ANK" evidence="3">
    <location>
        <begin position="782"/>
        <end position="814"/>
    </location>
</feature>
<feature type="compositionally biased region" description="Polar residues" evidence="4">
    <location>
        <begin position="1"/>
        <end position="19"/>
    </location>
</feature>
<dbReference type="InterPro" id="IPR027417">
    <property type="entry name" value="P-loop_NTPase"/>
</dbReference>
<dbReference type="InterPro" id="IPR050889">
    <property type="entry name" value="Dendritic_Spine_Reg/Scaffold"/>
</dbReference>
<dbReference type="Gene3D" id="3.40.50.300">
    <property type="entry name" value="P-loop containing nucleotide triphosphate hydrolases"/>
    <property type="match status" value="1"/>
</dbReference>
<protein>
    <submittedName>
        <fullName evidence="7">Uncharacterized protein</fullName>
    </submittedName>
</protein>
<feature type="repeat" description="ANK" evidence="3">
    <location>
        <begin position="962"/>
        <end position="994"/>
    </location>
</feature>